<proteinExistence type="predicted"/>
<dbReference type="EMBL" id="HBIJ01023463">
    <property type="protein sequence ID" value="CAE0374700.1"/>
    <property type="molecule type" value="Transcribed_RNA"/>
</dbReference>
<dbReference type="InterPro" id="IPR016088">
    <property type="entry name" value="Chalcone_isomerase_3-sand"/>
</dbReference>
<name>A0A7S3K7G9_9STRA</name>
<reference evidence="2" key="1">
    <citation type="submission" date="2021-01" db="EMBL/GenBank/DDBJ databases">
        <authorList>
            <person name="Corre E."/>
            <person name="Pelletier E."/>
            <person name="Niang G."/>
            <person name="Scheremetjew M."/>
            <person name="Finn R."/>
            <person name="Kale V."/>
            <person name="Holt S."/>
            <person name="Cochrane G."/>
            <person name="Meng A."/>
            <person name="Brown T."/>
            <person name="Cohen L."/>
        </authorList>
    </citation>
    <scope>NUCLEOTIDE SEQUENCE</scope>
    <source>
        <strain evidence="2">CCMP1510</strain>
    </source>
</reference>
<evidence type="ECO:0000313" key="2">
    <source>
        <dbReference type="EMBL" id="CAE0374700.1"/>
    </source>
</evidence>
<feature type="chain" id="PRO_5031276778" description="Chalcone isomerase domain-containing protein" evidence="1">
    <location>
        <begin position="28"/>
        <end position="167"/>
    </location>
</feature>
<organism evidence="2">
    <name type="scientific">Aureoumbra lagunensis</name>
    <dbReference type="NCBI Taxonomy" id="44058"/>
    <lineage>
        <taxon>Eukaryota</taxon>
        <taxon>Sar</taxon>
        <taxon>Stramenopiles</taxon>
        <taxon>Ochrophyta</taxon>
        <taxon>Pelagophyceae</taxon>
        <taxon>Pelagomonadales</taxon>
        <taxon>Aureoumbra</taxon>
    </lineage>
</organism>
<dbReference type="InterPro" id="IPR036298">
    <property type="entry name" value="Chalcone_isomerase_sf"/>
</dbReference>
<accession>A0A7S3K7G9</accession>
<dbReference type="AlphaFoldDB" id="A0A7S3K7G9"/>
<feature type="signal peptide" evidence="1">
    <location>
        <begin position="1"/>
        <end position="27"/>
    </location>
</feature>
<evidence type="ECO:0000256" key="1">
    <source>
        <dbReference type="SAM" id="SignalP"/>
    </source>
</evidence>
<dbReference type="GO" id="GO:0016872">
    <property type="term" value="F:intramolecular lyase activity"/>
    <property type="evidence" value="ECO:0007669"/>
    <property type="project" value="InterPro"/>
</dbReference>
<sequence>MIFHKSIFILLSVVVALVGGVVEKGTGFDFPTKNPKLGKLSSLGLRKKGPIKVYAVGMYEDAFKHKGFMLKMAMGVSAQKMTNALVDAVKPRLKNDSSALEKFSDLMLKGLPDGCSKNMCLLFGTSGGKLSLFVNEKLVGSVSSKALTKAFADIYCDNNAVCKLVPI</sequence>
<keyword evidence="1" id="KW-0732">Signal</keyword>
<dbReference type="PANTHER" id="PTHR47698">
    <property type="entry name" value="FATTY-ACID-BINDING PROTEIN 3, CHLOROPLASTIC"/>
    <property type="match status" value="1"/>
</dbReference>
<protein>
    <recommendedName>
        <fullName evidence="3">Chalcone isomerase domain-containing protein</fullName>
    </recommendedName>
</protein>
<gene>
    <name evidence="2" type="ORF">ALAG00032_LOCUS15504</name>
</gene>
<dbReference type="Gene3D" id="3.50.70.10">
    <property type="match status" value="1"/>
</dbReference>
<dbReference type="PANTHER" id="PTHR47698:SF2">
    <property type="entry name" value="FATTY-ACID-BINDING PROTEIN 3, CHLOROPLASTIC"/>
    <property type="match status" value="1"/>
</dbReference>
<dbReference type="SUPFAM" id="SSF54626">
    <property type="entry name" value="Chalcone isomerase"/>
    <property type="match status" value="1"/>
</dbReference>
<evidence type="ECO:0008006" key="3">
    <source>
        <dbReference type="Google" id="ProtNLM"/>
    </source>
</evidence>